<dbReference type="InterPro" id="IPR018961">
    <property type="entry name" value="DnaJ_homolog_subfam-C_membr-28"/>
</dbReference>
<name>A0A4Q7V5F7_PSEST</name>
<dbReference type="OrthoDB" id="3395286at2"/>
<accession>A0A4Q7V5F7</accession>
<evidence type="ECO:0000313" key="4">
    <source>
        <dbReference type="Proteomes" id="UP000291591"/>
    </source>
</evidence>
<dbReference type="RefSeq" id="WP_130293139.1">
    <property type="nucleotide sequence ID" value="NZ_SHKL01000001.1"/>
</dbReference>
<proteinExistence type="predicted"/>
<organism evidence="3 4">
    <name type="scientific">Pseudonocardia sediminis</name>
    <dbReference type="NCBI Taxonomy" id="1397368"/>
    <lineage>
        <taxon>Bacteria</taxon>
        <taxon>Bacillati</taxon>
        <taxon>Actinomycetota</taxon>
        <taxon>Actinomycetes</taxon>
        <taxon>Pseudonocardiales</taxon>
        <taxon>Pseudonocardiaceae</taxon>
        <taxon>Pseudonocardia</taxon>
    </lineage>
</organism>
<dbReference type="Proteomes" id="UP000291591">
    <property type="component" value="Unassembled WGS sequence"/>
</dbReference>
<feature type="compositionally biased region" description="Pro residues" evidence="1">
    <location>
        <begin position="135"/>
        <end position="145"/>
    </location>
</feature>
<keyword evidence="4" id="KW-1185">Reference proteome</keyword>
<reference evidence="3 4" key="1">
    <citation type="submission" date="2019-02" db="EMBL/GenBank/DDBJ databases">
        <title>Sequencing the genomes of 1000 actinobacteria strains.</title>
        <authorList>
            <person name="Klenk H.-P."/>
        </authorList>
    </citation>
    <scope>NUCLEOTIDE SEQUENCE [LARGE SCALE GENOMIC DNA]</scope>
    <source>
        <strain evidence="3 4">DSM 45779</strain>
    </source>
</reference>
<feature type="domain" description="DnaJ homologue subfamily C member 28 conserved" evidence="2">
    <location>
        <begin position="12"/>
        <end position="81"/>
    </location>
</feature>
<dbReference type="EMBL" id="SHKL01000001">
    <property type="protein sequence ID" value="RZT88958.1"/>
    <property type="molecule type" value="Genomic_DNA"/>
</dbReference>
<feature type="region of interest" description="Disordered" evidence="1">
    <location>
        <begin position="19"/>
        <end position="39"/>
    </location>
</feature>
<feature type="compositionally biased region" description="Basic and acidic residues" evidence="1">
    <location>
        <begin position="115"/>
        <end position="134"/>
    </location>
</feature>
<protein>
    <submittedName>
        <fullName evidence="3">Uncharacterized protein DUF1992</fullName>
    </submittedName>
</protein>
<feature type="compositionally biased region" description="Basic and acidic residues" evidence="1">
    <location>
        <begin position="19"/>
        <end position="30"/>
    </location>
</feature>
<feature type="region of interest" description="Disordered" evidence="1">
    <location>
        <begin position="109"/>
        <end position="150"/>
    </location>
</feature>
<evidence type="ECO:0000256" key="1">
    <source>
        <dbReference type="SAM" id="MobiDB-lite"/>
    </source>
</evidence>
<sequence length="162" mass="18828">MYAPDPRFESAVDRQIREAQERGEFDDLPGKGKPLPGLDGKFDENWWVRGFLRREGLSSDALLPPSVQLRKEIDRLPETVRALRDERRVRDAVEELNVRIVEHMRFPSGPRIPIRRQDPDEVVTRWRDERRGPERPAPAPPPAPVAPASERRSWWARLLGRS</sequence>
<dbReference type="Pfam" id="PF09350">
    <property type="entry name" value="DJC28_CD"/>
    <property type="match status" value="1"/>
</dbReference>
<evidence type="ECO:0000259" key="2">
    <source>
        <dbReference type="Pfam" id="PF09350"/>
    </source>
</evidence>
<comment type="caution">
    <text evidence="3">The sequence shown here is derived from an EMBL/GenBank/DDBJ whole genome shotgun (WGS) entry which is preliminary data.</text>
</comment>
<evidence type="ECO:0000313" key="3">
    <source>
        <dbReference type="EMBL" id="RZT88958.1"/>
    </source>
</evidence>
<dbReference type="AlphaFoldDB" id="A0A4Q7V5F7"/>
<gene>
    <name evidence="3" type="ORF">EV383_5912</name>
</gene>